<dbReference type="AlphaFoldDB" id="A0A177B887"/>
<gene>
    <name evidence="1" type="ORF">A3Q56_01755</name>
</gene>
<protein>
    <submittedName>
        <fullName evidence="1">Uncharacterized protein</fullName>
    </submittedName>
</protein>
<dbReference type="GO" id="GO:0046982">
    <property type="term" value="F:protein heterodimerization activity"/>
    <property type="evidence" value="ECO:0007669"/>
    <property type="project" value="InterPro"/>
</dbReference>
<dbReference type="InterPro" id="IPR009072">
    <property type="entry name" value="Histone-fold"/>
</dbReference>
<sequence length="69" mass="8240">MENNQESNLEPISYESIVKSVKNDVVSMMYAFGDTKEYHEETEMLLIELMVEFVRNLVYPEMSKNWKEE</sequence>
<keyword evidence="2" id="KW-1185">Reference proteome</keyword>
<proteinExistence type="predicted"/>
<evidence type="ECO:0000313" key="1">
    <source>
        <dbReference type="EMBL" id="OAF70476.1"/>
    </source>
</evidence>
<dbReference type="EMBL" id="LWCA01000144">
    <property type="protein sequence ID" value="OAF70476.1"/>
    <property type="molecule type" value="Genomic_DNA"/>
</dbReference>
<dbReference type="Gene3D" id="1.10.20.10">
    <property type="entry name" value="Histone, subunit A"/>
    <property type="match status" value="1"/>
</dbReference>
<evidence type="ECO:0000313" key="2">
    <source>
        <dbReference type="Proteomes" id="UP000078046"/>
    </source>
</evidence>
<organism evidence="1 2">
    <name type="scientific">Intoshia linei</name>
    <dbReference type="NCBI Taxonomy" id="1819745"/>
    <lineage>
        <taxon>Eukaryota</taxon>
        <taxon>Metazoa</taxon>
        <taxon>Spiralia</taxon>
        <taxon>Lophotrochozoa</taxon>
        <taxon>Mesozoa</taxon>
        <taxon>Orthonectida</taxon>
        <taxon>Rhopaluridae</taxon>
        <taxon>Intoshia</taxon>
    </lineage>
</organism>
<dbReference type="Proteomes" id="UP000078046">
    <property type="component" value="Unassembled WGS sequence"/>
</dbReference>
<reference evidence="1 2" key="1">
    <citation type="submission" date="2016-04" db="EMBL/GenBank/DDBJ databases">
        <title>The genome of Intoshia linei affirms orthonectids as highly simplified spiralians.</title>
        <authorList>
            <person name="Mikhailov K.V."/>
            <person name="Slusarev G.S."/>
            <person name="Nikitin M.A."/>
            <person name="Logacheva M.D."/>
            <person name="Penin A."/>
            <person name="Aleoshin V."/>
            <person name="Panchin Y.V."/>
        </authorList>
    </citation>
    <scope>NUCLEOTIDE SEQUENCE [LARGE SCALE GENOMIC DNA]</scope>
    <source>
        <strain evidence="1">Intl2013</strain>
        <tissue evidence="1">Whole animal</tissue>
    </source>
</reference>
<accession>A0A177B887</accession>
<comment type="caution">
    <text evidence="1">The sequence shown here is derived from an EMBL/GenBank/DDBJ whole genome shotgun (WGS) entry which is preliminary data.</text>
</comment>
<name>A0A177B887_9BILA</name>